<gene>
    <name evidence="8 12" type="primary">matK</name>
</gene>
<evidence type="ECO:0000256" key="6">
    <source>
        <dbReference type="ARBA" id="ARBA00022694"/>
    </source>
</evidence>
<keyword evidence="6 8" id="KW-0819">tRNA processing</keyword>
<comment type="subcellular location">
    <subcellularLocation>
        <location evidence="1 8">Plastid</location>
        <location evidence="1 8">Chloroplast</location>
    </subcellularLocation>
</comment>
<dbReference type="AlphaFoldDB" id="A0A6G7KVQ3"/>
<dbReference type="EMBL" id="MN200364">
    <property type="protein sequence ID" value="QII89405.1"/>
    <property type="molecule type" value="Genomic_DNA"/>
</dbReference>
<dbReference type="GO" id="GO:0008033">
    <property type="term" value="P:tRNA processing"/>
    <property type="evidence" value="ECO:0007669"/>
    <property type="project" value="UniProtKB-KW"/>
</dbReference>
<dbReference type="RefSeq" id="YP_009747725.1">
    <property type="nucleotide sequence ID" value="NC_046799.1"/>
</dbReference>
<evidence type="ECO:0000256" key="2">
    <source>
        <dbReference type="ARBA" id="ARBA00006621"/>
    </source>
</evidence>
<keyword evidence="5 8" id="KW-0507">mRNA processing</keyword>
<proteinExistence type="inferred from homology"/>
<dbReference type="GO" id="GO:0008380">
    <property type="term" value="P:RNA splicing"/>
    <property type="evidence" value="ECO:0007669"/>
    <property type="project" value="UniProtKB-UniRule"/>
</dbReference>
<sequence length="513" mass="61475">MNVNVGISNQKDLFRKLKLNSLYPLLFQEYIYSLAYDRRLKIFVEPLQILGDKNENKYRYSLVLVKHLIIQMSHHNSAIFSINDSNQNVFGGHNNFFYYDFSYQMLSDGLGIILEIPFLFLSSPEKKKKKPHKFHKLKSIHSIFTFLEDKLSYLNYVSDLLIPYPIHLEILFKILQCWIKDVLSLHLLQLFFNEHHKNKSIYVLSKINKRLFLFLHNLYIYEYELIFLFIHQKYSYLRSTSFGMFIEQTHFYIKVERVMLILVRCYFFRGSLCKDPFMHYVRYKGGALMASRGTFMLVNKWKYYLINFWQSYFHFWSQPYRIYINKLSDYSLSCLGYLSSVLKNNLPVKNQMIKSSFIIKTLIKKLDTAVPATSLIRSLSEAQFCTLLGHPISKPIWSNVSDYDIINVFCQICRNLCCYHSGSSKKRVLYRIKYILQLSCARTLAHKHKNTVRALMRRLEFVFLEEFFMKEEQIIYLYLILLQKQKRVLTLYRSHRVERIWSLDIIFMNDILS</sequence>
<keyword evidence="3 9" id="KW-0150">Chloroplast</keyword>
<evidence type="ECO:0000256" key="9">
    <source>
        <dbReference type="RuleBase" id="RU004226"/>
    </source>
</evidence>
<dbReference type="InterPro" id="IPR002866">
    <property type="entry name" value="Maturase_MatK"/>
</dbReference>
<evidence type="ECO:0000256" key="4">
    <source>
        <dbReference type="ARBA" id="ARBA00022640"/>
    </source>
</evidence>
<organism evidence="12">
    <name type="scientific">Lecanorchis japonica</name>
    <dbReference type="NCBI Taxonomy" id="915449"/>
    <lineage>
        <taxon>Eukaryota</taxon>
        <taxon>Viridiplantae</taxon>
        <taxon>Streptophyta</taxon>
        <taxon>Embryophyta</taxon>
        <taxon>Tracheophyta</taxon>
        <taxon>Spermatophyta</taxon>
        <taxon>Magnoliopsida</taxon>
        <taxon>Liliopsida</taxon>
        <taxon>Asparagales</taxon>
        <taxon>Orchidaceae</taxon>
        <taxon>Vanilloideae</taxon>
        <taxon>Vanilleae</taxon>
        <taxon>Lecanorchis</taxon>
    </lineage>
</organism>
<dbReference type="Pfam" id="PF01348">
    <property type="entry name" value="Intron_maturas2"/>
    <property type="match status" value="1"/>
</dbReference>
<feature type="domain" description="Maturase MatK N-terminal" evidence="11">
    <location>
        <begin position="16"/>
        <end position="336"/>
    </location>
</feature>
<evidence type="ECO:0000256" key="8">
    <source>
        <dbReference type="HAMAP-Rule" id="MF_01390"/>
    </source>
</evidence>
<dbReference type="GeneID" id="54094465"/>
<dbReference type="GO" id="GO:0009507">
    <property type="term" value="C:chloroplast"/>
    <property type="evidence" value="ECO:0007669"/>
    <property type="project" value="UniProtKB-SubCell"/>
</dbReference>
<dbReference type="GO" id="GO:0006397">
    <property type="term" value="P:mRNA processing"/>
    <property type="evidence" value="ECO:0007669"/>
    <property type="project" value="UniProtKB-KW"/>
</dbReference>
<dbReference type="PANTHER" id="PTHR34811">
    <property type="entry name" value="MATURASE K"/>
    <property type="match status" value="1"/>
</dbReference>
<evidence type="ECO:0000313" key="12">
    <source>
        <dbReference type="EMBL" id="QII89405.1"/>
    </source>
</evidence>
<keyword evidence="4 9" id="KW-0934">Plastid</keyword>
<feature type="domain" description="Domain X" evidence="10">
    <location>
        <begin position="364"/>
        <end position="473"/>
    </location>
</feature>
<comment type="similarity">
    <text evidence="2 8">Belongs to the intron maturase 2 family. MatK subfamily.</text>
</comment>
<protein>
    <recommendedName>
        <fullName evidence="8">Maturase K</fullName>
    </recommendedName>
    <alternativeName>
        <fullName evidence="8">Intron maturase</fullName>
    </alternativeName>
</protein>
<evidence type="ECO:0000256" key="7">
    <source>
        <dbReference type="ARBA" id="ARBA00022884"/>
    </source>
</evidence>
<dbReference type="InterPro" id="IPR024942">
    <property type="entry name" value="Maturase_MatK_N"/>
</dbReference>
<dbReference type="PANTHER" id="PTHR34811:SF1">
    <property type="entry name" value="MATURASE K"/>
    <property type="match status" value="1"/>
</dbReference>
<dbReference type="HAMAP" id="MF_01390">
    <property type="entry name" value="MatK"/>
    <property type="match status" value="1"/>
</dbReference>
<evidence type="ECO:0000259" key="11">
    <source>
        <dbReference type="Pfam" id="PF01824"/>
    </source>
</evidence>
<geneLocation type="chloroplast" evidence="12"/>
<dbReference type="InterPro" id="IPR024937">
    <property type="entry name" value="Domain_X"/>
</dbReference>
<evidence type="ECO:0000256" key="1">
    <source>
        <dbReference type="ARBA" id="ARBA00004229"/>
    </source>
</evidence>
<comment type="function">
    <text evidence="8 9">Usually encoded in the trnK tRNA gene intron. Probably assists in splicing its own and other chloroplast group II introns.</text>
</comment>
<dbReference type="Pfam" id="PF01824">
    <property type="entry name" value="MatK_N"/>
    <property type="match status" value="1"/>
</dbReference>
<evidence type="ECO:0000256" key="5">
    <source>
        <dbReference type="ARBA" id="ARBA00022664"/>
    </source>
</evidence>
<evidence type="ECO:0000256" key="3">
    <source>
        <dbReference type="ARBA" id="ARBA00022528"/>
    </source>
</evidence>
<dbReference type="GO" id="GO:0003723">
    <property type="term" value="F:RNA binding"/>
    <property type="evidence" value="ECO:0007669"/>
    <property type="project" value="UniProtKB-KW"/>
</dbReference>
<evidence type="ECO:0000259" key="10">
    <source>
        <dbReference type="Pfam" id="PF01348"/>
    </source>
</evidence>
<accession>A0A6G7KVQ3</accession>
<name>A0A6G7KVQ3_9ASPA</name>
<reference evidence="12" key="1">
    <citation type="journal article" date="2020" name="Front. Plant Sci.">
        <title>Plastome Evolution and Phylogeny of Orchidaceae, With 24 New Sequences.</title>
        <authorList>
            <person name="Kim Y.-K."/>
            <person name="Jo S."/>
            <person name="Cheon S.-H."/>
            <person name="Joo M.-J."/>
            <person name="Hong J.-R."/>
            <person name="Kwak M."/>
            <person name="Kim K.-J."/>
        </authorList>
    </citation>
    <scope>NUCLEOTIDE SEQUENCE</scope>
</reference>
<keyword evidence="7 8" id="KW-0694">RNA-binding</keyword>